<name>A0AAP0I113_9MAGN</name>
<evidence type="ECO:0000313" key="2">
    <source>
        <dbReference type="Proteomes" id="UP001419268"/>
    </source>
</evidence>
<dbReference type="AlphaFoldDB" id="A0AAP0I113"/>
<keyword evidence="2" id="KW-1185">Reference proteome</keyword>
<accession>A0AAP0I113</accession>
<evidence type="ECO:0000313" key="1">
    <source>
        <dbReference type="EMBL" id="KAK9105687.1"/>
    </source>
</evidence>
<dbReference type="Proteomes" id="UP001419268">
    <property type="component" value="Unassembled WGS sequence"/>
</dbReference>
<sequence>MAKRRRAAIGGQTATRGLRCDERRGGALSADRMRDFDEIATTRWRELVGELRSLGTHFELSIDRID</sequence>
<gene>
    <name evidence="1" type="ORF">Scep_022531</name>
</gene>
<comment type="caution">
    <text evidence="1">The sequence shown here is derived from an EMBL/GenBank/DDBJ whole genome shotgun (WGS) entry which is preliminary data.</text>
</comment>
<organism evidence="1 2">
    <name type="scientific">Stephania cephalantha</name>
    <dbReference type="NCBI Taxonomy" id="152367"/>
    <lineage>
        <taxon>Eukaryota</taxon>
        <taxon>Viridiplantae</taxon>
        <taxon>Streptophyta</taxon>
        <taxon>Embryophyta</taxon>
        <taxon>Tracheophyta</taxon>
        <taxon>Spermatophyta</taxon>
        <taxon>Magnoliopsida</taxon>
        <taxon>Ranunculales</taxon>
        <taxon>Menispermaceae</taxon>
        <taxon>Menispermoideae</taxon>
        <taxon>Cissampelideae</taxon>
        <taxon>Stephania</taxon>
    </lineage>
</organism>
<proteinExistence type="predicted"/>
<protein>
    <submittedName>
        <fullName evidence="1">Uncharacterized protein</fullName>
    </submittedName>
</protein>
<reference evidence="1 2" key="1">
    <citation type="submission" date="2024-01" db="EMBL/GenBank/DDBJ databases">
        <title>Genome assemblies of Stephania.</title>
        <authorList>
            <person name="Yang L."/>
        </authorList>
    </citation>
    <scope>NUCLEOTIDE SEQUENCE [LARGE SCALE GENOMIC DNA]</scope>
    <source>
        <strain evidence="1">JXDWG</strain>
        <tissue evidence="1">Leaf</tissue>
    </source>
</reference>
<dbReference type="EMBL" id="JBBNAG010000009">
    <property type="protein sequence ID" value="KAK9105687.1"/>
    <property type="molecule type" value="Genomic_DNA"/>
</dbReference>